<reference evidence="1" key="1">
    <citation type="journal article" date="2019" name="Sci. Rep.">
        <title>Draft genome of Tanacetum cinerariifolium, the natural source of mosquito coil.</title>
        <authorList>
            <person name="Yamashiro T."/>
            <person name="Shiraishi A."/>
            <person name="Satake H."/>
            <person name="Nakayama K."/>
        </authorList>
    </citation>
    <scope>NUCLEOTIDE SEQUENCE</scope>
</reference>
<comment type="caution">
    <text evidence="1">The sequence shown here is derived from an EMBL/GenBank/DDBJ whole genome shotgun (WGS) entry which is preliminary data.</text>
</comment>
<sequence length="81" mass="8516">VNALASALTRLGELAGAVELTAQARKSAHRRLLETLAGNPGAEAYGDLLDRTLTVEGNFSADEWTQAQPLILKIVSQLTGA</sequence>
<dbReference type="AlphaFoldDB" id="A0A699XPR9"/>
<evidence type="ECO:0000313" key="1">
    <source>
        <dbReference type="EMBL" id="GFD59866.1"/>
    </source>
</evidence>
<dbReference type="EMBL" id="BKCJ011870330">
    <property type="protein sequence ID" value="GFD59866.1"/>
    <property type="molecule type" value="Genomic_DNA"/>
</dbReference>
<accession>A0A699XPR9</accession>
<proteinExistence type="predicted"/>
<feature type="non-terminal residue" evidence="1">
    <location>
        <position position="81"/>
    </location>
</feature>
<gene>
    <name evidence="1" type="ORF">Tci_931835</name>
</gene>
<feature type="non-terminal residue" evidence="1">
    <location>
        <position position="1"/>
    </location>
</feature>
<organism evidence="1">
    <name type="scientific">Tanacetum cinerariifolium</name>
    <name type="common">Dalmatian daisy</name>
    <name type="synonym">Chrysanthemum cinerariifolium</name>
    <dbReference type="NCBI Taxonomy" id="118510"/>
    <lineage>
        <taxon>Eukaryota</taxon>
        <taxon>Viridiplantae</taxon>
        <taxon>Streptophyta</taxon>
        <taxon>Embryophyta</taxon>
        <taxon>Tracheophyta</taxon>
        <taxon>Spermatophyta</taxon>
        <taxon>Magnoliopsida</taxon>
        <taxon>eudicotyledons</taxon>
        <taxon>Gunneridae</taxon>
        <taxon>Pentapetalae</taxon>
        <taxon>asterids</taxon>
        <taxon>campanulids</taxon>
        <taxon>Asterales</taxon>
        <taxon>Asteraceae</taxon>
        <taxon>Asteroideae</taxon>
        <taxon>Anthemideae</taxon>
        <taxon>Anthemidinae</taxon>
        <taxon>Tanacetum</taxon>
    </lineage>
</organism>
<protein>
    <submittedName>
        <fullName evidence="1">Uncharacterized protein</fullName>
    </submittedName>
</protein>
<name>A0A699XPR9_TANCI</name>